<evidence type="ECO:0000313" key="6">
    <source>
        <dbReference type="EnsemblMetazoa" id="G5187.6:cds"/>
    </source>
</evidence>
<feature type="compositionally biased region" description="Low complexity" evidence="3">
    <location>
        <begin position="149"/>
        <end position="160"/>
    </location>
</feature>
<comment type="similarity">
    <text evidence="1 2">Belongs to the syntaxin family.</text>
</comment>
<evidence type="ECO:0000256" key="1">
    <source>
        <dbReference type="ARBA" id="ARBA00009063"/>
    </source>
</evidence>
<dbReference type="Pfam" id="PF14523">
    <property type="entry name" value="Syntaxin_2"/>
    <property type="match status" value="1"/>
</dbReference>
<dbReference type="GO" id="GO:0006906">
    <property type="term" value="P:vesicle fusion"/>
    <property type="evidence" value="ECO:0007669"/>
    <property type="project" value="TreeGrafter"/>
</dbReference>
<organism evidence="6 7">
    <name type="scientific">Magallana gigas</name>
    <name type="common">Pacific oyster</name>
    <name type="synonym">Crassostrea gigas</name>
    <dbReference type="NCBI Taxonomy" id="29159"/>
    <lineage>
        <taxon>Eukaryota</taxon>
        <taxon>Metazoa</taxon>
        <taxon>Spiralia</taxon>
        <taxon>Lophotrochozoa</taxon>
        <taxon>Mollusca</taxon>
        <taxon>Bivalvia</taxon>
        <taxon>Autobranchia</taxon>
        <taxon>Pteriomorphia</taxon>
        <taxon>Ostreida</taxon>
        <taxon>Ostreoidea</taxon>
        <taxon>Ostreidae</taxon>
        <taxon>Magallana</taxon>
    </lineage>
</organism>
<dbReference type="GO" id="GO:0012505">
    <property type="term" value="C:endomembrane system"/>
    <property type="evidence" value="ECO:0007669"/>
    <property type="project" value="TreeGrafter"/>
</dbReference>
<name>A0A8W8NCD9_MAGGI</name>
<dbReference type="GO" id="GO:0031201">
    <property type="term" value="C:SNARE complex"/>
    <property type="evidence" value="ECO:0007669"/>
    <property type="project" value="TreeGrafter"/>
</dbReference>
<dbReference type="CDD" id="cd15847">
    <property type="entry name" value="SNARE_syntaxin7_like"/>
    <property type="match status" value="1"/>
</dbReference>
<protein>
    <recommendedName>
        <fullName evidence="5">t-SNARE coiled-coil homology domain-containing protein</fullName>
    </recommendedName>
</protein>
<dbReference type="Gene3D" id="1.20.58.70">
    <property type="match status" value="1"/>
</dbReference>
<keyword evidence="4" id="KW-1133">Transmembrane helix</keyword>
<dbReference type="SMART" id="SM00503">
    <property type="entry name" value="SynN"/>
    <property type="match status" value="1"/>
</dbReference>
<dbReference type="GO" id="GO:0006886">
    <property type="term" value="P:intracellular protein transport"/>
    <property type="evidence" value="ECO:0007669"/>
    <property type="project" value="InterPro"/>
</dbReference>
<dbReference type="PANTHER" id="PTHR19957">
    <property type="entry name" value="SYNTAXIN"/>
    <property type="match status" value="1"/>
</dbReference>
<dbReference type="InterPro" id="IPR006011">
    <property type="entry name" value="Syntaxin_N"/>
</dbReference>
<dbReference type="PROSITE" id="PS50192">
    <property type="entry name" value="T_SNARE"/>
    <property type="match status" value="1"/>
</dbReference>
<dbReference type="InterPro" id="IPR000727">
    <property type="entry name" value="T_SNARE_dom"/>
</dbReference>
<keyword evidence="7" id="KW-1185">Reference proteome</keyword>
<dbReference type="GO" id="GO:0000149">
    <property type="term" value="F:SNARE binding"/>
    <property type="evidence" value="ECO:0007669"/>
    <property type="project" value="TreeGrafter"/>
</dbReference>
<dbReference type="FunFam" id="1.20.5.110:FF:000059">
    <property type="entry name" value="Related to syntaxin 12"/>
    <property type="match status" value="1"/>
</dbReference>
<sequence length="291" mass="33444">MSMKNKLRQSLTSMQGRRSEYPEYGAVREYHDDPYYGKGNTKFSKICDQIKTNISNIIVGANSLEKLMKMIGTERDSVESRDKIHEVSTKTNKIVQETSRQMKTISSMTGLDRQQKFQVDRLKNDFQEAVQRFTSLQKRAAEQVKKTFKLSSQKPKPKSSGGWMDDDDDEVKFLEQERKREEQQIQDQIIEDDLTLIRDREERIRQLESDILDVNEIFKDLATMVNEQGETIDSIEGNVDKAYTNVETGTSQLAKAAEYQKKSRKKMCILLVILVIIAAVVTIIIVASVKS</sequence>
<evidence type="ECO:0000256" key="2">
    <source>
        <dbReference type="RuleBase" id="RU003858"/>
    </source>
</evidence>
<keyword evidence="4" id="KW-0472">Membrane</keyword>
<evidence type="ECO:0000256" key="3">
    <source>
        <dbReference type="SAM" id="MobiDB-lite"/>
    </source>
</evidence>
<feature type="domain" description="T-SNARE coiled-coil homology" evidence="5">
    <location>
        <begin position="194"/>
        <end position="256"/>
    </location>
</feature>
<dbReference type="OrthoDB" id="75754at2759"/>
<reference evidence="6" key="1">
    <citation type="submission" date="2022-08" db="UniProtKB">
        <authorList>
            <consortium name="EnsemblMetazoa"/>
        </authorList>
    </citation>
    <scope>IDENTIFICATION</scope>
    <source>
        <strain evidence="6">05x7-T-G4-1.051#20</strain>
    </source>
</reference>
<dbReference type="SUPFAM" id="SSF47661">
    <property type="entry name" value="t-snare proteins"/>
    <property type="match status" value="1"/>
</dbReference>
<dbReference type="Proteomes" id="UP000005408">
    <property type="component" value="Unassembled WGS sequence"/>
</dbReference>
<dbReference type="InterPro" id="IPR045242">
    <property type="entry name" value="Syntaxin"/>
</dbReference>
<keyword evidence="4" id="KW-0812">Transmembrane</keyword>
<dbReference type="InterPro" id="IPR010989">
    <property type="entry name" value="SNARE"/>
</dbReference>
<dbReference type="SMART" id="SM00397">
    <property type="entry name" value="t_SNARE"/>
    <property type="match status" value="1"/>
</dbReference>
<evidence type="ECO:0000259" key="5">
    <source>
        <dbReference type="PROSITE" id="PS50192"/>
    </source>
</evidence>
<dbReference type="InterPro" id="IPR006012">
    <property type="entry name" value="Syntaxin/epimorphin_CS"/>
</dbReference>
<dbReference type="PROSITE" id="PS00914">
    <property type="entry name" value="SYNTAXIN"/>
    <property type="match status" value="1"/>
</dbReference>
<dbReference type="PANTHER" id="PTHR19957:SF38">
    <property type="entry name" value="LD27581P"/>
    <property type="match status" value="1"/>
</dbReference>
<dbReference type="Gene3D" id="1.20.5.110">
    <property type="match status" value="1"/>
</dbReference>
<dbReference type="OMA" id="RVHNTME"/>
<dbReference type="EnsemblMetazoa" id="G5187.6">
    <property type="protein sequence ID" value="G5187.6:cds"/>
    <property type="gene ID" value="G5187"/>
</dbReference>
<evidence type="ECO:0000256" key="4">
    <source>
        <dbReference type="SAM" id="Phobius"/>
    </source>
</evidence>
<dbReference type="AlphaFoldDB" id="A0A8W8NCD9"/>
<dbReference type="GO" id="GO:0048278">
    <property type="term" value="P:vesicle docking"/>
    <property type="evidence" value="ECO:0007669"/>
    <property type="project" value="TreeGrafter"/>
</dbReference>
<feature type="region of interest" description="Disordered" evidence="3">
    <location>
        <begin position="144"/>
        <end position="168"/>
    </location>
</feature>
<evidence type="ECO:0000313" key="7">
    <source>
        <dbReference type="Proteomes" id="UP000005408"/>
    </source>
</evidence>
<feature type="transmembrane region" description="Helical" evidence="4">
    <location>
        <begin position="268"/>
        <end position="289"/>
    </location>
</feature>
<dbReference type="GO" id="GO:0005484">
    <property type="term" value="F:SNAP receptor activity"/>
    <property type="evidence" value="ECO:0007669"/>
    <property type="project" value="InterPro"/>
</dbReference>
<proteinExistence type="inferred from homology"/>
<dbReference type="Pfam" id="PF05739">
    <property type="entry name" value="SNARE"/>
    <property type="match status" value="1"/>
</dbReference>
<accession>A0A8W8NCD9</accession>
<dbReference type="EnsemblMetazoa" id="G5187.13">
    <property type="protein sequence ID" value="G5187.13:cds"/>
    <property type="gene ID" value="G5187"/>
</dbReference>